<evidence type="ECO:0000259" key="3">
    <source>
        <dbReference type="Pfam" id="PF25766"/>
    </source>
</evidence>
<dbReference type="InterPro" id="IPR039913">
    <property type="entry name" value="RPAP1/Rba50"/>
</dbReference>
<reference evidence="4" key="1">
    <citation type="submission" date="2023-03" db="EMBL/GenBank/DDBJ databases">
        <title>Massive genome expansion in bonnet fungi (Mycena s.s.) driven by repeated elements and novel gene families across ecological guilds.</title>
        <authorList>
            <consortium name="Lawrence Berkeley National Laboratory"/>
            <person name="Harder C.B."/>
            <person name="Miyauchi S."/>
            <person name="Viragh M."/>
            <person name="Kuo A."/>
            <person name="Thoen E."/>
            <person name="Andreopoulos B."/>
            <person name="Lu D."/>
            <person name="Skrede I."/>
            <person name="Drula E."/>
            <person name="Henrissat B."/>
            <person name="Morin E."/>
            <person name="Kohler A."/>
            <person name="Barry K."/>
            <person name="LaButti K."/>
            <person name="Morin E."/>
            <person name="Salamov A."/>
            <person name="Lipzen A."/>
            <person name="Mereny Z."/>
            <person name="Hegedus B."/>
            <person name="Baldrian P."/>
            <person name="Stursova M."/>
            <person name="Weitz H."/>
            <person name="Taylor A."/>
            <person name="Grigoriev I.V."/>
            <person name="Nagy L.G."/>
            <person name="Martin F."/>
            <person name="Kauserud H."/>
        </authorList>
    </citation>
    <scope>NUCLEOTIDE SEQUENCE</scope>
    <source>
        <strain evidence="4">9144</strain>
    </source>
</reference>
<sequence length="1186" mass="129565">MLLSEIIGSVVERAPTSKPSSSFTPGPSNTGFPQAAHRSKKSAFARARESSNRTLRDDVPFVVPSKPTPLPPLSQGNGDDWRTQISRENELRVSAMSDEEREQERREILERFGPGIKDILKKAREAKERNATYSSAPSELNTHPSASSSVIPANPDSGADPLPPALTLASPAGSRPTSRASRKLRFADVTPNDVHVYESAPSSPRKKALALPAPSPGSDAVSLGKWGGKHPSSQDKDTSEPEPEEGSPEYIRRRFFPSAPAHNSDLAWMDDAPPPPGSSGPPSSTLRFDLSGNPLATTLHSSLPTHLDVDGVQRAGYTLDDIFLIMRMLVGIAHWVGAVHRGVGELRDVVLTAAAGIEAMGERGSLGAHAVEVLWHDDPLVEVEDVELGDKDSSLPLSHLLPQIAELSGPSNSSTSLSHLLAILHRMACQTNDTATKIVSTPSLVPSLFRIFLLAGATTSAADSYSALDLLTALATSTRANAQAIAQPADALLRFVTTLPPPEPSLLTVTLKFYKALAAYGLYSHIASTAHLPFAALAQYVFEHVQNRGLVRAWAGLLEVWIVCATDPHQTTPGHDILWSQVVAWGWGEDLLALRAQLGVSAEDCEVWAAVWRATAAWLEGARINGARSGEKEREECVLAIKTAFESNDGKENTVVRVAMTALSGSLNDFGHGDTSKLRDLGRFAEILMAAIRLWLACLPPTEGPHPSYPFVLPFVQLSELCAKLVTHPVWSQLSSCGSSYVLYRPLAGLLARYLRLSQRLPDVSQDVWMAQALAIISRILPGDEDFAVQVADQIFDLISPQWAASRGIKVPPTFWDKSGLAVIKPFLAHTVRPRDDIYTGPWYITPTSIKCATTQRLPPPSSAFSRDYALPLSRDWTFSPLNHLLRSGTSAVFNNLSSSWDGSEVDVTRAALLLTKICREVSSRFSFVDFVLTREEAIFGCMKVFMLEHGQTHSDTADELMEDLLDRYAVVAASSAPPSDLEQVSMAFLGAHTPFYQFYTDFVALYDAISFSDPTFARLLLPPTSMRYAPDYRRLLWNDFGHILKTIRTSPECVVSGDLSEYLWPVETDPQMLGAYLRALIKIPLEGFLRLVAVHHVASNIWPNLRKNSAELGEERAERLLKAVIDQGSHEVVADILQYSQVRAGNVRVPPACFQIDEDIRATRLEYVRHVGGEALVGQVRGLLQ</sequence>
<feature type="compositionally biased region" description="Polar residues" evidence="1">
    <location>
        <begin position="17"/>
        <end position="32"/>
    </location>
</feature>
<feature type="compositionally biased region" description="Polar residues" evidence="1">
    <location>
        <begin position="131"/>
        <end position="151"/>
    </location>
</feature>
<organism evidence="4 5">
    <name type="scientific">Mycena pura</name>
    <dbReference type="NCBI Taxonomy" id="153505"/>
    <lineage>
        <taxon>Eukaryota</taxon>
        <taxon>Fungi</taxon>
        <taxon>Dikarya</taxon>
        <taxon>Basidiomycota</taxon>
        <taxon>Agaricomycotina</taxon>
        <taxon>Agaricomycetes</taxon>
        <taxon>Agaricomycetidae</taxon>
        <taxon>Agaricales</taxon>
        <taxon>Marasmiineae</taxon>
        <taxon>Mycenaceae</taxon>
        <taxon>Mycena</taxon>
    </lineage>
</organism>
<feature type="compositionally biased region" description="Basic and acidic residues" evidence="1">
    <location>
        <begin position="79"/>
        <end position="91"/>
    </location>
</feature>
<dbReference type="Pfam" id="PF08621">
    <property type="entry name" value="RPAP1_N"/>
    <property type="match status" value="1"/>
</dbReference>
<keyword evidence="5" id="KW-1185">Reference proteome</keyword>
<evidence type="ECO:0008006" key="6">
    <source>
        <dbReference type="Google" id="ProtNLM"/>
    </source>
</evidence>
<feature type="compositionally biased region" description="Basic and acidic residues" evidence="1">
    <location>
        <begin position="46"/>
        <end position="59"/>
    </location>
</feature>
<proteinExistence type="predicted"/>
<evidence type="ECO:0000259" key="2">
    <source>
        <dbReference type="Pfam" id="PF08621"/>
    </source>
</evidence>
<dbReference type="Pfam" id="PF25766">
    <property type="entry name" value="TPR_RPAP1"/>
    <property type="match status" value="1"/>
</dbReference>
<feature type="region of interest" description="Disordered" evidence="1">
    <location>
        <begin position="1"/>
        <end position="105"/>
    </location>
</feature>
<feature type="region of interest" description="Disordered" evidence="1">
    <location>
        <begin position="262"/>
        <end position="291"/>
    </location>
</feature>
<comment type="caution">
    <text evidence="4">The sequence shown here is derived from an EMBL/GenBank/DDBJ whole genome shotgun (WGS) entry which is preliminary data.</text>
</comment>
<dbReference type="PANTHER" id="PTHR21483">
    <property type="entry name" value="RNA POLYMERASE II-ASSOCIATED PROTEIN 1"/>
    <property type="match status" value="1"/>
</dbReference>
<dbReference type="InterPro" id="IPR013930">
    <property type="entry name" value="RPAP1_N"/>
</dbReference>
<accession>A0AAD6YLU2</accession>
<dbReference type="EMBL" id="JARJCW010000006">
    <property type="protein sequence ID" value="KAJ7223197.1"/>
    <property type="molecule type" value="Genomic_DNA"/>
</dbReference>
<dbReference type="AlphaFoldDB" id="A0AAD6YLU2"/>
<name>A0AAD6YLU2_9AGAR</name>
<evidence type="ECO:0000256" key="1">
    <source>
        <dbReference type="SAM" id="MobiDB-lite"/>
    </source>
</evidence>
<feature type="domain" description="RPAP1 N-terminal" evidence="2">
    <location>
        <begin position="84"/>
        <end position="128"/>
    </location>
</feature>
<dbReference type="PANTHER" id="PTHR21483:SF18">
    <property type="entry name" value="RNA POLYMERASE II-ASSOCIATED PROTEIN 1"/>
    <property type="match status" value="1"/>
</dbReference>
<gene>
    <name evidence="4" type="ORF">GGX14DRAFT_657639</name>
</gene>
<dbReference type="InterPro" id="IPR057989">
    <property type="entry name" value="TPR_RPAP1/MINIYO-like"/>
</dbReference>
<protein>
    <recommendedName>
        <fullName evidence="6">RNA polymerase II-associated protein 1 C-terminal domain-containing protein</fullName>
    </recommendedName>
</protein>
<feature type="region of interest" description="Disordered" evidence="1">
    <location>
        <begin position="122"/>
        <end position="250"/>
    </location>
</feature>
<evidence type="ECO:0000313" key="5">
    <source>
        <dbReference type="Proteomes" id="UP001219525"/>
    </source>
</evidence>
<evidence type="ECO:0000313" key="4">
    <source>
        <dbReference type="EMBL" id="KAJ7223197.1"/>
    </source>
</evidence>
<feature type="domain" description="RPAP1/MINIYO-like TPR repeats" evidence="3">
    <location>
        <begin position="992"/>
        <end position="1101"/>
    </location>
</feature>
<dbReference type="Proteomes" id="UP001219525">
    <property type="component" value="Unassembled WGS sequence"/>
</dbReference>
<dbReference type="GO" id="GO:0006366">
    <property type="term" value="P:transcription by RNA polymerase II"/>
    <property type="evidence" value="ECO:0007669"/>
    <property type="project" value="InterPro"/>
</dbReference>